<proteinExistence type="predicted"/>
<name>A0A381NPQ3_9ZZZZ</name>
<dbReference type="EMBL" id="UINC01000510">
    <property type="protein sequence ID" value="SUZ56565.1"/>
    <property type="molecule type" value="Genomic_DNA"/>
</dbReference>
<reference evidence="1" key="1">
    <citation type="submission" date="2018-05" db="EMBL/GenBank/DDBJ databases">
        <authorList>
            <person name="Lanie J.A."/>
            <person name="Ng W.-L."/>
            <person name="Kazmierczak K.M."/>
            <person name="Andrzejewski T.M."/>
            <person name="Davidsen T.M."/>
            <person name="Wayne K.J."/>
            <person name="Tettelin H."/>
            <person name="Glass J.I."/>
            <person name="Rusch D."/>
            <person name="Podicherti R."/>
            <person name="Tsui H.-C.T."/>
            <person name="Winkler M.E."/>
        </authorList>
    </citation>
    <scope>NUCLEOTIDE SEQUENCE</scope>
</reference>
<organism evidence="1">
    <name type="scientific">marine metagenome</name>
    <dbReference type="NCBI Taxonomy" id="408172"/>
    <lineage>
        <taxon>unclassified sequences</taxon>
        <taxon>metagenomes</taxon>
        <taxon>ecological metagenomes</taxon>
    </lineage>
</organism>
<dbReference type="AlphaFoldDB" id="A0A381NPQ3"/>
<evidence type="ECO:0000313" key="1">
    <source>
        <dbReference type="EMBL" id="SUZ56565.1"/>
    </source>
</evidence>
<gene>
    <name evidence="1" type="ORF">METZ01_LOCUS9419</name>
</gene>
<sequence length="67" mass="8002">MGVDRENQITAYKRVLAYVEYLEDELDKVKPKVELLPAHICFFEDLEYLRLEIAKLEELEIKKDDDD</sequence>
<accession>A0A381NPQ3</accession>
<protein>
    <submittedName>
        <fullName evidence="1">Uncharacterized protein</fullName>
    </submittedName>
</protein>